<keyword evidence="1" id="KW-0472">Membrane</keyword>
<dbReference type="Proteomes" id="UP000326532">
    <property type="component" value="Unassembled WGS sequence"/>
</dbReference>
<keyword evidence="3" id="KW-1185">Reference proteome</keyword>
<name>A0A5N6DUH9_ASPPA</name>
<feature type="transmembrane region" description="Helical" evidence="1">
    <location>
        <begin position="50"/>
        <end position="68"/>
    </location>
</feature>
<reference evidence="2 3" key="1">
    <citation type="submission" date="2019-04" db="EMBL/GenBank/DDBJ databases">
        <title>Fungal friends and foes A comparative genomics study of 23 Aspergillus species from section Flavi.</title>
        <authorList>
            <consortium name="DOE Joint Genome Institute"/>
            <person name="Kjaerbolling I."/>
            <person name="Vesth T.C."/>
            <person name="Frisvad J.C."/>
            <person name="Nybo J.L."/>
            <person name="Theobald S."/>
            <person name="Kildgaard S."/>
            <person name="Petersen T.I."/>
            <person name="Kuo A."/>
            <person name="Sato A."/>
            <person name="Lyhne E.K."/>
            <person name="Kogle M.E."/>
            <person name="Wiebenga A."/>
            <person name="Kun R.S."/>
            <person name="Lubbers R.J."/>
            <person name="Makela M.R."/>
            <person name="Barry K."/>
            <person name="Chovatia M."/>
            <person name="Clum A."/>
            <person name="Daum C."/>
            <person name="Haridas S."/>
            <person name="He G."/>
            <person name="LaButti K."/>
            <person name="Lipzen A."/>
            <person name="Mondo S."/>
            <person name="Pangilinan J."/>
            <person name="Riley R."/>
            <person name="Salamov A."/>
            <person name="Simmons B.A."/>
            <person name="Magnuson J.K."/>
            <person name="Henrissat B."/>
            <person name="Mortensen U.H."/>
            <person name="Larsen T.O."/>
            <person name="De vries R.P."/>
            <person name="Grigoriev I.V."/>
            <person name="Machida M."/>
            <person name="Baker S.E."/>
            <person name="Andersen M.R."/>
        </authorList>
    </citation>
    <scope>NUCLEOTIDE SEQUENCE [LARGE SCALE GENOMIC DNA]</scope>
    <source>
        <strain evidence="2 3">CBS 117618</strain>
    </source>
</reference>
<sequence>MKTQAIQDLPLGKMRLLWPSGYGVALMWQHRCTDSACLAEVEGSTPSRSMSFFLFSFYPCLGCVYLPAIKVEGGFLRVKGLLGVWFMSSLGIYIGGF</sequence>
<evidence type="ECO:0000256" key="1">
    <source>
        <dbReference type="SAM" id="Phobius"/>
    </source>
</evidence>
<dbReference type="EMBL" id="ML734949">
    <property type="protein sequence ID" value="KAB8208862.1"/>
    <property type="molecule type" value="Genomic_DNA"/>
</dbReference>
<accession>A0A5N6DUH9</accession>
<proteinExistence type="predicted"/>
<dbReference type="VEuPathDB" id="FungiDB:BDV34DRAFT_189639"/>
<organism evidence="2 3">
    <name type="scientific">Aspergillus parasiticus</name>
    <dbReference type="NCBI Taxonomy" id="5067"/>
    <lineage>
        <taxon>Eukaryota</taxon>
        <taxon>Fungi</taxon>
        <taxon>Dikarya</taxon>
        <taxon>Ascomycota</taxon>
        <taxon>Pezizomycotina</taxon>
        <taxon>Eurotiomycetes</taxon>
        <taxon>Eurotiomycetidae</taxon>
        <taxon>Eurotiales</taxon>
        <taxon>Aspergillaceae</taxon>
        <taxon>Aspergillus</taxon>
        <taxon>Aspergillus subgen. Circumdati</taxon>
    </lineage>
</organism>
<feature type="transmembrane region" description="Helical" evidence="1">
    <location>
        <begin position="80"/>
        <end position="96"/>
    </location>
</feature>
<keyword evidence="1" id="KW-1133">Transmembrane helix</keyword>
<gene>
    <name evidence="2" type="ORF">BDV34DRAFT_189639</name>
</gene>
<keyword evidence="1" id="KW-0812">Transmembrane</keyword>
<protein>
    <submittedName>
        <fullName evidence="2">Uncharacterized protein</fullName>
    </submittedName>
</protein>
<evidence type="ECO:0000313" key="3">
    <source>
        <dbReference type="Proteomes" id="UP000326532"/>
    </source>
</evidence>
<dbReference type="AlphaFoldDB" id="A0A5N6DUH9"/>
<evidence type="ECO:0000313" key="2">
    <source>
        <dbReference type="EMBL" id="KAB8208862.1"/>
    </source>
</evidence>